<protein>
    <submittedName>
        <fullName evidence="2">Transcriptional regulator</fullName>
    </submittedName>
</protein>
<dbReference type="EMBL" id="UGXK01000001">
    <property type="protein sequence ID" value="SUG71202.1"/>
    <property type="molecule type" value="Genomic_DNA"/>
</dbReference>
<dbReference type="Gene3D" id="3.40.190.10">
    <property type="entry name" value="Periplasmic binding protein-like II"/>
    <property type="match status" value="1"/>
</dbReference>
<dbReference type="AlphaFoldDB" id="A0A379UUZ7"/>
<evidence type="ECO:0000313" key="2">
    <source>
        <dbReference type="EMBL" id="SUG71202.1"/>
    </source>
</evidence>
<evidence type="ECO:0000313" key="3">
    <source>
        <dbReference type="Proteomes" id="UP000255534"/>
    </source>
</evidence>
<dbReference type="CDD" id="cd05466">
    <property type="entry name" value="PBP2_LTTR_substrate"/>
    <property type="match status" value="1"/>
</dbReference>
<reference evidence="2 3" key="1">
    <citation type="submission" date="2018-06" db="EMBL/GenBank/DDBJ databases">
        <authorList>
            <consortium name="Pathogen Informatics"/>
            <person name="Doyle S."/>
        </authorList>
    </citation>
    <scope>NUCLEOTIDE SEQUENCE [LARGE SCALE GENOMIC DNA]</scope>
    <source>
        <strain evidence="2 3">NCTC5798</strain>
    </source>
</reference>
<accession>A0A379UUZ7</accession>
<name>A0A379UUZ7_SALET</name>
<dbReference type="SUPFAM" id="SSF53850">
    <property type="entry name" value="Periplasmic binding protein-like II"/>
    <property type="match status" value="1"/>
</dbReference>
<proteinExistence type="predicted"/>
<dbReference type="Proteomes" id="UP000255534">
    <property type="component" value="Unassembled WGS sequence"/>
</dbReference>
<dbReference type="InterPro" id="IPR005119">
    <property type="entry name" value="LysR_subst-bd"/>
</dbReference>
<sequence length="107" mass="11985">MDEPLIVSKGRYELSIMALFKEKGIEPIFKYEFNHPDTALNFIRQGLGIALLPELTLKATTGKLCSVALEPTFYRQISLLAKEPPVEGSPLFLLQKCMETLTDEGLL</sequence>
<gene>
    <name evidence="2" type="ORF">NCTC5798_02351</name>
</gene>
<dbReference type="Pfam" id="PF03466">
    <property type="entry name" value="LysR_substrate"/>
    <property type="match status" value="1"/>
</dbReference>
<evidence type="ECO:0000259" key="1">
    <source>
        <dbReference type="Pfam" id="PF03466"/>
    </source>
</evidence>
<feature type="domain" description="LysR substrate-binding" evidence="1">
    <location>
        <begin position="2"/>
        <end position="81"/>
    </location>
</feature>
<organism evidence="2 3">
    <name type="scientific">Salmonella enterica I</name>
    <dbReference type="NCBI Taxonomy" id="59201"/>
    <lineage>
        <taxon>Bacteria</taxon>
        <taxon>Pseudomonadati</taxon>
        <taxon>Pseudomonadota</taxon>
        <taxon>Gammaproteobacteria</taxon>
        <taxon>Enterobacterales</taxon>
        <taxon>Enterobacteriaceae</taxon>
        <taxon>Salmonella</taxon>
    </lineage>
</organism>